<keyword evidence="3" id="KW-1003">Cell membrane</keyword>
<evidence type="ECO:0000313" key="8">
    <source>
        <dbReference type="EMBL" id="SNZ07409.1"/>
    </source>
</evidence>
<dbReference type="SUPFAM" id="SSF52540">
    <property type="entry name" value="P-loop containing nucleoside triphosphate hydrolases"/>
    <property type="match status" value="1"/>
</dbReference>
<evidence type="ECO:0000256" key="6">
    <source>
        <dbReference type="ARBA" id="ARBA00023136"/>
    </source>
</evidence>
<comment type="similarity">
    <text evidence="2">Belongs to the VirD4/TraG family.</text>
</comment>
<dbReference type="PANTHER" id="PTHR37937:SF1">
    <property type="entry name" value="CONJUGATIVE TRANSFER: DNA TRANSPORT"/>
    <property type="match status" value="1"/>
</dbReference>
<name>A0A285NDA0_9HYPH</name>
<protein>
    <submittedName>
        <fullName evidence="8">Type IV secretion system protein VirD4</fullName>
    </submittedName>
</protein>
<keyword evidence="6 7" id="KW-0472">Membrane</keyword>
<organism evidence="8 9">
    <name type="scientific">Cohaesibacter gelatinilyticus</name>
    <dbReference type="NCBI Taxonomy" id="372072"/>
    <lineage>
        <taxon>Bacteria</taxon>
        <taxon>Pseudomonadati</taxon>
        <taxon>Pseudomonadota</taxon>
        <taxon>Alphaproteobacteria</taxon>
        <taxon>Hyphomicrobiales</taxon>
        <taxon>Cohaesibacteraceae</taxon>
    </lineage>
</organism>
<dbReference type="EMBL" id="OBEL01000001">
    <property type="protein sequence ID" value="SNZ07409.1"/>
    <property type="molecule type" value="Genomic_DNA"/>
</dbReference>
<comment type="subcellular location">
    <subcellularLocation>
        <location evidence="1">Cell membrane</location>
        <topology evidence="1">Multi-pass membrane protein</topology>
    </subcellularLocation>
</comment>
<evidence type="ECO:0000256" key="2">
    <source>
        <dbReference type="ARBA" id="ARBA00008806"/>
    </source>
</evidence>
<dbReference type="OrthoDB" id="9759295at2"/>
<keyword evidence="4 7" id="KW-0812">Transmembrane</keyword>
<accession>A0A285NDA0</accession>
<evidence type="ECO:0000256" key="5">
    <source>
        <dbReference type="ARBA" id="ARBA00022989"/>
    </source>
</evidence>
<proteinExistence type="inferred from homology"/>
<evidence type="ECO:0000313" key="9">
    <source>
        <dbReference type="Proteomes" id="UP000219439"/>
    </source>
</evidence>
<dbReference type="RefSeq" id="WP_097152196.1">
    <property type="nucleotide sequence ID" value="NZ_OBEL01000001.1"/>
</dbReference>
<evidence type="ECO:0000256" key="3">
    <source>
        <dbReference type="ARBA" id="ARBA00022475"/>
    </source>
</evidence>
<dbReference type="InterPro" id="IPR003688">
    <property type="entry name" value="TraG/VirD4"/>
</dbReference>
<evidence type="ECO:0000256" key="1">
    <source>
        <dbReference type="ARBA" id="ARBA00004651"/>
    </source>
</evidence>
<dbReference type="Gene3D" id="3.40.50.300">
    <property type="entry name" value="P-loop containing nucleotide triphosphate hydrolases"/>
    <property type="match status" value="1"/>
</dbReference>
<dbReference type="Proteomes" id="UP000219439">
    <property type="component" value="Unassembled WGS sequence"/>
</dbReference>
<reference evidence="8 9" key="1">
    <citation type="submission" date="2017-09" db="EMBL/GenBank/DDBJ databases">
        <authorList>
            <person name="Ehlers B."/>
            <person name="Leendertz F.H."/>
        </authorList>
    </citation>
    <scope>NUCLEOTIDE SEQUENCE [LARGE SCALE GENOMIC DNA]</scope>
    <source>
        <strain evidence="8 9">DSM 18289</strain>
    </source>
</reference>
<keyword evidence="9" id="KW-1185">Reference proteome</keyword>
<evidence type="ECO:0000256" key="7">
    <source>
        <dbReference type="SAM" id="Phobius"/>
    </source>
</evidence>
<dbReference type="PANTHER" id="PTHR37937">
    <property type="entry name" value="CONJUGATIVE TRANSFER: DNA TRANSPORT"/>
    <property type="match status" value="1"/>
</dbReference>
<feature type="transmembrane region" description="Helical" evidence="7">
    <location>
        <begin position="42"/>
        <end position="64"/>
    </location>
</feature>
<dbReference type="InterPro" id="IPR027417">
    <property type="entry name" value="P-loop_NTPase"/>
</dbReference>
<gene>
    <name evidence="8" type="ORF">SAMN06265368_0928</name>
</gene>
<evidence type="ECO:0000256" key="4">
    <source>
        <dbReference type="ARBA" id="ARBA00022692"/>
    </source>
</evidence>
<dbReference type="AlphaFoldDB" id="A0A285NDA0"/>
<feature type="transmembrane region" description="Helical" evidence="7">
    <location>
        <begin position="95"/>
        <end position="115"/>
    </location>
</feature>
<dbReference type="CDD" id="cd01127">
    <property type="entry name" value="TrwB_TraG_TraD_VirD4"/>
    <property type="match status" value="1"/>
</dbReference>
<feature type="transmembrane region" description="Helical" evidence="7">
    <location>
        <begin position="71"/>
        <end position="89"/>
    </location>
</feature>
<dbReference type="InterPro" id="IPR051539">
    <property type="entry name" value="T4SS-coupling_protein"/>
</dbReference>
<dbReference type="Pfam" id="PF02534">
    <property type="entry name" value="T4SS-DNA_transf"/>
    <property type="match status" value="1"/>
</dbReference>
<dbReference type="GO" id="GO:0005886">
    <property type="term" value="C:plasma membrane"/>
    <property type="evidence" value="ECO:0007669"/>
    <property type="project" value="UniProtKB-SubCell"/>
</dbReference>
<sequence>MKLNYLISATITGMLAIVLFTTSTEAQSIFFGIDDYGRRTNPIGLKLLTMLIPICLGFCIGWFFSPGASRVRGATLIFSAVSIILVAIANDGVLGGSSALLVAVVGFFGALGFWLKRGISALGEAPRTFGSSRWATQEDLEIHNIIGDDGIRIGQAYHQAPTDVISYKGDRHLLTVAPTRSGKGTTQIIPNLLSYTGSTLVIDPKGENAMITTGHRKAMGQDVYIVDPWGIANIEGIETAHFNPLDWLDITDVDITENAMLLADALVVGENHADSFWIEEAKALLQGLILYVATDENEADQRHLGRVRDLLLLDGEDMPKQFKRMTQSPHHIVASTGARCLQKEPKLIANVLAAAQAQTHFLDSARIRESLSMSDFKFEDLKTKPMSIYLVLPADRLNAFGRWLRLLVQQAITVNARNIAKKPEKPILFILDEFAALGRLSMVEQAYGLMAGFGLQIWGIVQDFNQLERIYGGGWQSFVSNSGMINYFGSSDKMTAEYFSSMCGETTVWNFSSAVANAFSPSSGDKSTTETDNRSAAQRKLAYPDELMRINTTKQIVFIENMYPLQAFKTPWFKDEALKSKGVNLHDQ</sequence>
<keyword evidence="5 7" id="KW-1133">Transmembrane helix</keyword>